<keyword evidence="2" id="KW-1185">Reference proteome</keyword>
<comment type="caution">
    <text evidence="1">The sequence shown here is derived from an EMBL/GenBank/DDBJ whole genome shotgun (WGS) entry which is preliminary data.</text>
</comment>
<protein>
    <submittedName>
        <fullName evidence="1">Uncharacterized protein</fullName>
    </submittedName>
</protein>
<reference evidence="1 2" key="1">
    <citation type="journal article" date="2019" name="Sci. Rep.">
        <title>Orb-weaving spider Araneus ventricosus genome elucidates the spidroin gene catalogue.</title>
        <authorList>
            <person name="Kono N."/>
            <person name="Nakamura H."/>
            <person name="Ohtoshi R."/>
            <person name="Moran D.A.P."/>
            <person name="Shinohara A."/>
            <person name="Yoshida Y."/>
            <person name="Fujiwara M."/>
            <person name="Mori M."/>
            <person name="Tomita M."/>
            <person name="Arakawa K."/>
        </authorList>
    </citation>
    <scope>NUCLEOTIDE SEQUENCE [LARGE SCALE GENOMIC DNA]</scope>
</reference>
<dbReference type="Proteomes" id="UP000499080">
    <property type="component" value="Unassembled WGS sequence"/>
</dbReference>
<name>A0A4Y2BMZ7_ARAVE</name>
<evidence type="ECO:0000313" key="2">
    <source>
        <dbReference type="Proteomes" id="UP000499080"/>
    </source>
</evidence>
<dbReference type="AlphaFoldDB" id="A0A4Y2BMZ7"/>
<proteinExistence type="predicted"/>
<sequence>MQTTQPVTLILWGYCAYPSSRFQNGPSTRFRERASSPLILCGFRFWERGSLPLTQDSYHHYPLPQFSIMAHRAEWKTGPDENPNILTTPRQPSLDFDIDDGCRSDVLQMVWSGALVNGGKFL</sequence>
<organism evidence="1 2">
    <name type="scientific">Araneus ventricosus</name>
    <name type="common">Orbweaver spider</name>
    <name type="synonym">Epeira ventricosa</name>
    <dbReference type="NCBI Taxonomy" id="182803"/>
    <lineage>
        <taxon>Eukaryota</taxon>
        <taxon>Metazoa</taxon>
        <taxon>Ecdysozoa</taxon>
        <taxon>Arthropoda</taxon>
        <taxon>Chelicerata</taxon>
        <taxon>Arachnida</taxon>
        <taxon>Araneae</taxon>
        <taxon>Araneomorphae</taxon>
        <taxon>Entelegynae</taxon>
        <taxon>Araneoidea</taxon>
        <taxon>Araneidae</taxon>
        <taxon>Araneus</taxon>
    </lineage>
</organism>
<dbReference type="EMBL" id="BGPR01000087">
    <property type="protein sequence ID" value="GBL92564.1"/>
    <property type="molecule type" value="Genomic_DNA"/>
</dbReference>
<evidence type="ECO:0000313" key="1">
    <source>
        <dbReference type="EMBL" id="GBL92564.1"/>
    </source>
</evidence>
<gene>
    <name evidence="1" type="ORF">AVEN_123751_1</name>
</gene>
<accession>A0A4Y2BMZ7</accession>